<dbReference type="EMBL" id="CAJNJA010049574">
    <property type="protein sequence ID" value="CAE7837711.1"/>
    <property type="molecule type" value="Genomic_DNA"/>
</dbReference>
<reference evidence="1" key="1">
    <citation type="submission" date="2021-02" db="EMBL/GenBank/DDBJ databases">
        <authorList>
            <person name="Dougan E. K."/>
            <person name="Rhodes N."/>
            <person name="Thang M."/>
            <person name="Chan C."/>
        </authorList>
    </citation>
    <scope>NUCLEOTIDE SEQUENCE</scope>
</reference>
<proteinExistence type="predicted"/>
<gene>
    <name evidence="1" type="ORF">SNEC2469_LOCUS25254</name>
</gene>
<dbReference type="AlphaFoldDB" id="A0A812ZTJ8"/>
<name>A0A812ZTJ8_9DINO</name>
<evidence type="ECO:0000313" key="1">
    <source>
        <dbReference type="EMBL" id="CAE7837711.1"/>
    </source>
</evidence>
<organism evidence="1 2">
    <name type="scientific">Symbiodinium necroappetens</name>
    <dbReference type="NCBI Taxonomy" id="1628268"/>
    <lineage>
        <taxon>Eukaryota</taxon>
        <taxon>Sar</taxon>
        <taxon>Alveolata</taxon>
        <taxon>Dinophyceae</taxon>
        <taxon>Suessiales</taxon>
        <taxon>Symbiodiniaceae</taxon>
        <taxon>Symbiodinium</taxon>
    </lineage>
</organism>
<protein>
    <submittedName>
        <fullName evidence="1">Uncharacterized protein</fullName>
    </submittedName>
</protein>
<feature type="non-terminal residue" evidence="1">
    <location>
        <position position="1"/>
    </location>
</feature>
<evidence type="ECO:0000313" key="2">
    <source>
        <dbReference type="Proteomes" id="UP000601435"/>
    </source>
</evidence>
<accession>A0A812ZTJ8</accession>
<comment type="caution">
    <text evidence="1">The sequence shown here is derived from an EMBL/GenBank/DDBJ whole genome shotgun (WGS) entry which is preliminary data.</text>
</comment>
<keyword evidence="2" id="KW-1185">Reference proteome</keyword>
<sequence length="451" mass="51716">VDVSQNFFEETKGAIYHANDHFASSPPPDCDPATTDSYVHIFKHVYLHRNKANAKDCIDMCFGLALKFDWGTHTRLALMALTYMMDKMGGKQIRDLVVQPKFEKKATIDEDARKAGYRFIREHGLQANNVNQFMEWSSPHSTTIHAEDKIAKTLEYWPFTLKSMTGWFFDGILVHMLGSISQHGITWIGKTRTGKSLGSKTVAFCQSKYEIEQADRDALSPAIVTAKHLDFFKSEPASKFKPAIFDDDMLQKMDASFLKAFLNPSEEDATVWARYSSAYFEQGAGRQACNNPYDQECDKDMYRKMQASGIWEIKHENFVKLIQQSFASIDETEDMDAILARTHMIIITDFGIYWRLASSSKNDVKFVSWQQDEPKDLLAPAEKPISAYKKNPHRHSPPESFQQDMIWSLEVLHFFTAYSRGKPSRGRSQFVDEACFRHTTTTTTNRTPHTR</sequence>
<dbReference type="Proteomes" id="UP000601435">
    <property type="component" value="Unassembled WGS sequence"/>
</dbReference>